<protein>
    <submittedName>
        <fullName evidence="2">Uncharacterized protein</fullName>
    </submittedName>
</protein>
<accession>A0A1V6R903</accession>
<gene>
    <name evidence="2" type="ORF">PENSOL_c010G11168</name>
</gene>
<dbReference type="Proteomes" id="UP000191612">
    <property type="component" value="Unassembled WGS sequence"/>
</dbReference>
<organism evidence="2 3">
    <name type="scientific">Penicillium solitum</name>
    <dbReference type="NCBI Taxonomy" id="60172"/>
    <lineage>
        <taxon>Eukaryota</taxon>
        <taxon>Fungi</taxon>
        <taxon>Dikarya</taxon>
        <taxon>Ascomycota</taxon>
        <taxon>Pezizomycotina</taxon>
        <taxon>Eurotiomycetes</taxon>
        <taxon>Eurotiomycetidae</taxon>
        <taxon>Eurotiales</taxon>
        <taxon>Aspergillaceae</taxon>
        <taxon>Penicillium</taxon>
    </lineage>
</organism>
<reference evidence="3" key="1">
    <citation type="journal article" date="2017" name="Nat. Microbiol.">
        <title>Global analysis of biosynthetic gene clusters reveals vast potential of secondary metabolite production in Penicillium species.</title>
        <authorList>
            <person name="Nielsen J.C."/>
            <person name="Grijseels S."/>
            <person name="Prigent S."/>
            <person name="Ji B."/>
            <person name="Dainat J."/>
            <person name="Nielsen K.F."/>
            <person name="Frisvad J.C."/>
            <person name="Workman M."/>
            <person name="Nielsen J."/>
        </authorList>
    </citation>
    <scope>NUCLEOTIDE SEQUENCE [LARGE SCALE GENOMIC DNA]</scope>
    <source>
        <strain evidence="3">IBT 29525</strain>
    </source>
</reference>
<evidence type="ECO:0000256" key="1">
    <source>
        <dbReference type="SAM" id="MobiDB-lite"/>
    </source>
</evidence>
<comment type="caution">
    <text evidence="2">The sequence shown here is derived from an EMBL/GenBank/DDBJ whole genome shotgun (WGS) entry which is preliminary data.</text>
</comment>
<feature type="compositionally biased region" description="Polar residues" evidence="1">
    <location>
        <begin position="12"/>
        <end position="34"/>
    </location>
</feature>
<sequence>MEKNKNDHESHSQLLSTSFTTKLRGLEQSSQEAL</sequence>
<dbReference type="AlphaFoldDB" id="A0A1V6R903"/>
<proteinExistence type="predicted"/>
<feature type="compositionally biased region" description="Basic and acidic residues" evidence="1">
    <location>
        <begin position="1"/>
        <end position="11"/>
    </location>
</feature>
<evidence type="ECO:0000313" key="2">
    <source>
        <dbReference type="EMBL" id="OQD98025.1"/>
    </source>
</evidence>
<keyword evidence="3" id="KW-1185">Reference proteome</keyword>
<name>A0A1V6R903_9EURO</name>
<feature type="region of interest" description="Disordered" evidence="1">
    <location>
        <begin position="1"/>
        <end position="34"/>
    </location>
</feature>
<dbReference type="EMBL" id="MDYO01000010">
    <property type="protein sequence ID" value="OQD98025.1"/>
    <property type="molecule type" value="Genomic_DNA"/>
</dbReference>
<evidence type="ECO:0000313" key="3">
    <source>
        <dbReference type="Proteomes" id="UP000191612"/>
    </source>
</evidence>